<accession>A0ABQ5WQP7</accession>
<dbReference type="Proteomes" id="UP001156629">
    <property type="component" value="Unassembled WGS sequence"/>
</dbReference>
<gene>
    <name evidence="1" type="ORF">GCM10007870_11520</name>
</gene>
<evidence type="ECO:0000313" key="1">
    <source>
        <dbReference type="EMBL" id="GLQ65568.1"/>
    </source>
</evidence>
<reference evidence="2" key="1">
    <citation type="journal article" date="2019" name="Int. J. Syst. Evol. Microbiol.">
        <title>The Global Catalogue of Microorganisms (GCM) 10K type strain sequencing project: providing services to taxonomists for standard genome sequencing and annotation.</title>
        <authorList>
            <consortium name="The Broad Institute Genomics Platform"/>
            <consortium name="The Broad Institute Genome Sequencing Center for Infectious Disease"/>
            <person name="Wu L."/>
            <person name="Ma J."/>
        </authorList>
    </citation>
    <scope>NUCLEOTIDE SEQUENCE [LARGE SCALE GENOMIC DNA]</scope>
    <source>
        <strain evidence="2">NBRC 3266</strain>
    </source>
</reference>
<protein>
    <submittedName>
        <fullName evidence="1">Uncharacterized protein</fullName>
    </submittedName>
</protein>
<name>A0ABQ5WQP7_9PROT</name>
<sequence length="188" mass="21395">MFGMVQEVSLVDAYAGSEAMVKPTAERYQHSEIHEDGKTFRVVNAVQSMYDAGDIGDEELAAADRWYREYVFASLGVMENPQSDGRVRERGDIHTWMIGRGQCSARMTQIRDMLGLCAHVRFEMLLARDMSFSAMARHLYPALSEGRARMKVSAQCALLLEQLAHVYEVISKKKHKKKYVNDKLPIDM</sequence>
<comment type="caution">
    <text evidence="1">The sequence shown here is derived from an EMBL/GenBank/DDBJ whole genome shotgun (WGS) entry which is preliminary data.</text>
</comment>
<dbReference type="EMBL" id="BSNV01000005">
    <property type="protein sequence ID" value="GLQ65568.1"/>
    <property type="molecule type" value="Genomic_DNA"/>
</dbReference>
<evidence type="ECO:0000313" key="2">
    <source>
        <dbReference type="Proteomes" id="UP001156629"/>
    </source>
</evidence>
<keyword evidence="2" id="KW-1185">Reference proteome</keyword>
<proteinExistence type="predicted"/>
<organism evidence="1 2">
    <name type="scientific">Gluconobacter kondonii</name>
    <dbReference type="NCBI Taxonomy" id="941463"/>
    <lineage>
        <taxon>Bacteria</taxon>
        <taxon>Pseudomonadati</taxon>
        <taxon>Pseudomonadota</taxon>
        <taxon>Alphaproteobacteria</taxon>
        <taxon>Acetobacterales</taxon>
        <taxon>Acetobacteraceae</taxon>
        <taxon>Gluconobacter</taxon>
    </lineage>
</organism>